<dbReference type="EMBL" id="CP034235">
    <property type="protein sequence ID" value="QGR00290.1"/>
    <property type="molecule type" value="Genomic_DNA"/>
</dbReference>
<dbReference type="GO" id="GO:0000160">
    <property type="term" value="P:phosphorelay signal transduction system"/>
    <property type="evidence" value="ECO:0007669"/>
    <property type="project" value="InterPro"/>
</dbReference>
<feature type="domain" description="Response regulatory" evidence="2">
    <location>
        <begin position="4"/>
        <end position="119"/>
    </location>
</feature>
<dbReference type="SMART" id="SM00448">
    <property type="entry name" value="REC"/>
    <property type="match status" value="1"/>
</dbReference>
<dbReference type="InterPro" id="IPR001789">
    <property type="entry name" value="Sig_transdc_resp-reg_receiver"/>
</dbReference>
<keyword evidence="4" id="KW-1185">Reference proteome</keyword>
<name>A0A6B8RXN4_9BACL</name>
<evidence type="ECO:0000259" key="2">
    <source>
        <dbReference type="PROSITE" id="PS50110"/>
    </source>
</evidence>
<dbReference type="OrthoDB" id="9790669at2"/>
<organism evidence="3 4">
    <name type="scientific">Paenibacillus psychroresistens</name>
    <dbReference type="NCBI Taxonomy" id="1778678"/>
    <lineage>
        <taxon>Bacteria</taxon>
        <taxon>Bacillati</taxon>
        <taxon>Bacillota</taxon>
        <taxon>Bacilli</taxon>
        <taxon>Bacillales</taxon>
        <taxon>Paenibacillaceae</taxon>
        <taxon>Paenibacillus</taxon>
    </lineage>
</organism>
<protein>
    <submittedName>
        <fullName evidence="3">Response regulator</fullName>
    </submittedName>
</protein>
<accession>A0A6B8RXN4</accession>
<dbReference type="PANTHER" id="PTHR43228">
    <property type="entry name" value="TWO-COMPONENT RESPONSE REGULATOR"/>
    <property type="match status" value="1"/>
</dbReference>
<dbReference type="RefSeq" id="WP_155705549.1">
    <property type="nucleotide sequence ID" value="NZ_CP034235.1"/>
</dbReference>
<proteinExistence type="predicted"/>
<dbReference type="InterPro" id="IPR011006">
    <property type="entry name" value="CheY-like_superfamily"/>
</dbReference>
<dbReference type="Pfam" id="PF00072">
    <property type="entry name" value="Response_reg"/>
    <property type="match status" value="1"/>
</dbReference>
<dbReference type="KEGG" id="ppsc:EHS13_28950"/>
<dbReference type="PROSITE" id="PS50110">
    <property type="entry name" value="RESPONSE_REGULATORY"/>
    <property type="match status" value="1"/>
</dbReference>
<dbReference type="SUPFAM" id="SSF52172">
    <property type="entry name" value="CheY-like"/>
    <property type="match status" value="1"/>
</dbReference>
<dbReference type="InterPro" id="IPR052048">
    <property type="entry name" value="ST_Response_Regulator"/>
</dbReference>
<feature type="modified residue" description="4-aspartylphosphate" evidence="1">
    <location>
        <position position="54"/>
    </location>
</feature>
<dbReference type="Gene3D" id="3.40.50.2300">
    <property type="match status" value="1"/>
</dbReference>
<evidence type="ECO:0000313" key="3">
    <source>
        <dbReference type="EMBL" id="QGR00290.1"/>
    </source>
</evidence>
<sequence>MMAKIMIVDDAMFMRQMLRNIIIDMNFEEICEAKSGLEAIQLYGEQRPDIVTMDITMPDMDGYTAVKEIIKLYPDAKIIMCSAVGQQRMILNSIMAGAKDFIVKPFDKKRVIDSLTKVLNK</sequence>
<gene>
    <name evidence="3" type="ORF">EHS13_28950</name>
</gene>
<reference evidence="4" key="1">
    <citation type="submission" date="2018-11" db="EMBL/GenBank/DDBJ databases">
        <title>Complete genome sequence of Paenibacillus sp. ML311-T8.</title>
        <authorList>
            <person name="Nam Y.-D."/>
            <person name="Kang J."/>
            <person name="Chung W.-H."/>
            <person name="Park Y.S."/>
        </authorList>
    </citation>
    <scope>NUCLEOTIDE SEQUENCE [LARGE SCALE GENOMIC DNA]</scope>
    <source>
        <strain evidence="4">ML311-T8</strain>
    </source>
</reference>
<evidence type="ECO:0000313" key="4">
    <source>
        <dbReference type="Proteomes" id="UP000426246"/>
    </source>
</evidence>
<evidence type="ECO:0000256" key="1">
    <source>
        <dbReference type="PROSITE-ProRule" id="PRU00169"/>
    </source>
</evidence>
<dbReference type="PANTHER" id="PTHR43228:SF1">
    <property type="entry name" value="TWO-COMPONENT RESPONSE REGULATOR ARR22"/>
    <property type="match status" value="1"/>
</dbReference>
<dbReference type="Proteomes" id="UP000426246">
    <property type="component" value="Chromosome"/>
</dbReference>
<keyword evidence="1" id="KW-0597">Phosphoprotein</keyword>
<dbReference type="AlphaFoldDB" id="A0A6B8RXN4"/>